<evidence type="ECO:0000259" key="6">
    <source>
        <dbReference type="SMART" id="SM00839"/>
    </source>
</evidence>
<evidence type="ECO:0000256" key="3">
    <source>
        <dbReference type="ARBA" id="ARBA00023002"/>
    </source>
</evidence>
<dbReference type="RefSeq" id="WP_283075210.1">
    <property type="nucleotide sequence ID" value="NZ_CP121671.1"/>
</dbReference>
<comment type="similarity">
    <text evidence="1 4 5">Belongs to the Glu/Leu/Phe/Val dehydrogenases family.</text>
</comment>
<dbReference type="InterPro" id="IPR006096">
    <property type="entry name" value="Glu/Leu/Phe/Val/Trp_DH_C"/>
</dbReference>
<dbReference type="Gene3D" id="3.40.50.10860">
    <property type="entry name" value="Leucine Dehydrogenase, chain A, domain 1"/>
    <property type="match status" value="1"/>
</dbReference>
<dbReference type="CDD" id="cd01076">
    <property type="entry name" value="NAD_bind_1_Glu_DH"/>
    <property type="match status" value="1"/>
</dbReference>
<dbReference type="PANTHER" id="PTHR11606:SF13">
    <property type="entry name" value="GLUTAMATE DEHYDROGENASE 1, MITOCHONDRIAL"/>
    <property type="match status" value="1"/>
</dbReference>
<dbReference type="InterPro" id="IPR036291">
    <property type="entry name" value="NAD(P)-bd_dom_sf"/>
</dbReference>
<dbReference type="InterPro" id="IPR046346">
    <property type="entry name" value="Aminoacid_DH-like_N_sf"/>
</dbReference>
<protein>
    <recommendedName>
        <fullName evidence="2 4">Glutamate dehydrogenase</fullName>
    </recommendedName>
</protein>
<evidence type="ECO:0000256" key="2">
    <source>
        <dbReference type="ARBA" id="ARBA00012896"/>
    </source>
</evidence>
<organism evidence="7 8">
    <name type="scientific">Halobacillus naozhouensis</name>
    <dbReference type="NCBI Taxonomy" id="554880"/>
    <lineage>
        <taxon>Bacteria</taxon>
        <taxon>Bacillati</taxon>
        <taxon>Bacillota</taxon>
        <taxon>Bacilli</taxon>
        <taxon>Bacillales</taxon>
        <taxon>Bacillaceae</taxon>
        <taxon>Halobacillus</taxon>
    </lineage>
</organism>
<evidence type="ECO:0000313" key="8">
    <source>
        <dbReference type="Proteomes" id="UP001221597"/>
    </source>
</evidence>
<evidence type="ECO:0000256" key="4">
    <source>
        <dbReference type="PIRNR" id="PIRNR000185"/>
    </source>
</evidence>
<name>A0ABY8IU89_9BACI</name>
<keyword evidence="3 4" id="KW-0560">Oxidoreductase</keyword>
<dbReference type="SUPFAM" id="SSF51735">
    <property type="entry name" value="NAD(P)-binding Rossmann-fold domains"/>
    <property type="match status" value="1"/>
</dbReference>
<dbReference type="SUPFAM" id="SSF53223">
    <property type="entry name" value="Aminoacid dehydrogenase-like, N-terminal domain"/>
    <property type="match status" value="1"/>
</dbReference>
<dbReference type="InterPro" id="IPR006095">
    <property type="entry name" value="Glu/Leu/Phe/Val/Trp_DH"/>
</dbReference>
<dbReference type="Pfam" id="PF02812">
    <property type="entry name" value="ELFV_dehydrog_N"/>
    <property type="match status" value="1"/>
</dbReference>
<feature type="domain" description="Glutamate/phenylalanine/leucine/valine/L-tryptophan dehydrogenase C-terminal" evidence="6">
    <location>
        <begin position="198"/>
        <end position="429"/>
    </location>
</feature>
<evidence type="ECO:0000313" key="7">
    <source>
        <dbReference type="EMBL" id="WFT73186.1"/>
    </source>
</evidence>
<gene>
    <name evidence="7" type="ORF">P9989_12295</name>
</gene>
<proteinExistence type="inferred from homology"/>
<dbReference type="PROSITE" id="PS00074">
    <property type="entry name" value="GLFV_DEHYDROGENASE"/>
    <property type="match status" value="1"/>
</dbReference>
<dbReference type="Gene3D" id="3.40.50.720">
    <property type="entry name" value="NAD(P)-binding Rossmann-like Domain"/>
    <property type="match status" value="1"/>
</dbReference>
<sequence length="444" mass="48872">MAKEKQNQDKAESDITTHDHNPYDIVKGLIQESVKALGLDENVYHVLKKPMRVLEVSLPIRMDDGTIQNFTGFRSQHIDILGPTKGGIRFHPNVNVDEVKALSVWMSLKTAIVDIPFGGGKGGVIVDPENLSVSELETLSRTYIRKITPIIGPQKDIPAPDVNTSPEVMGWMIDEFDQLRGYNIPGMITGKPVIIGGSLGRLEATGRGVVFTIREAAKVLDMDLSKSTAALQGFGNVGSMTAKFLHELGVKIVAVTDARGGIYNEEGIDIPALLDFVKDGSNYASDFSDAESITNDKMFGLPVDILIPAAIENQVTKETAGNIQAKIVAEAANGPTTPDGDKILEEKGVFVIPDILCNAGGVTVSYFEWVQNTMNYYWKEKEVNEKLEEHMLFGFEKVLEMKNDKKCRMRDAAYMVGINHLVKAMEARGWIRGSDMESNHNDMK</sequence>
<accession>A0ABY8IU89</accession>
<dbReference type="Pfam" id="PF00208">
    <property type="entry name" value="ELFV_dehydrog"/>
    <property type="match status" value="1"/>
</dbReference>
<evidence type="ECO:0000256" key="1">
    <source>
        <dbReference type="ARBA" id="ARBA00006382"/>
    </source>
</evidence>
<dbReference type="EMBL" id="CP121671">
    <property type="protein sequence ID" value="WFT73186.1"/>
    <property type="molecule type" value="Genomic_DNA"/>
</dbReference>
<dbReference type="GO" id="GO:0016491">
    <property type="term" value="F:oxidoreductase activity"/>
    <property type="evidence" value="ECO:0007669"/>
    <property type="project" value="UniProtKB-KW"/>
</dbReference>
<evidence type="ECO:0000256" key="5">
    <source>
        <dbReference type="RuleBase" id="RU004417"/>
    </source>
</evidence>
<dbReference type="Proteomes" id="UP001221597">
    <property type="component" value="Chromosome"/>
</dbReference>
<dbReference type="PIRSF" id="PIRSF000185">
    <property type="entry name" value="Glu_DH"/>
    <property type="match status" value="1"/>
</dbReference>
<dbReference type="SMART" id="SM00839">
    <property type="entry name" value="ELFV_dehydrog"/>
    <property type="match status" value="1"/>
</dbReference>
<dbReference type="PANTHER" id="PTHR11606">
    <property type="entry name" value="GLUTAMATE DEHYDROGENASE"/>
    <property type="match status" value="1"/>
</dbReference>
<dbReference type="InterPro" id="IPR033922">
    <property type="entry name" value="NAD_bind_Glu_DH"/>
</dbReference>
<dbReference type="InterPro" id="IPR014362">
    <property type="entry name" value="Glu_DH"/>
</dbReference>
<dbReference type="InterPro" id="IPR033524">
    <property type="entry name" value="Glu/Leu/Phe/Val_DH_AS"/>
</dbReference>
<reference evidence="7 8" key="1">
    <citation type="submission" date="2023-04" db="EMBL/GenBank/DDBJ databases">
        <title>Genome sequence of Halobacillus naozhouensis KACC 21980.</title>
        <authorList>
            <person name="Kim S."/>
            <person name="Heo J."/>
            <person name="Kwon S.-W."/>
        </authorList>
    </citation>
    <scope>NUCLEOTIDE SEQUENCE [LARGE SCALE GENOMIC DNA]</scope>
    <source>
        <strain evidence="7 8">KCTC 13234</strain>
    </source>
</reference>
<dbReference type="PRINTS" id="PR00082">
    <property type="entry name" value="GLFDHDRGNASE"/>
</dbReference>
<keyword evidence="8" id="KW-1185">Reference proteome</keyword>
<dbReference type="InterPro" id="IPR006097">
    <property type="entry name" value="Glu/Leu/Phe/Val/Trp_DH_dimer"/>
</dbReference>